<dbReference type="AlphaFoldDB" id="A0A7W7QPT9"/>
<dbReference type="EMBL" id="JACHJP010000004">
    <property type="protein sequence ID" value="MBB4917556.1"/>
    <property type="molecule type" value="Genomic_DNA"/>
</dbReference>
<evidence type="ECO:0000313" key="2">
    <source>
        <dbReference type="Proteomes" id="UP000552644"/>
    </source>
</evidence>
<evidence type="ECO:0000313" key="1">
    <source>
        <dbReference type="EMBL" id="MBB4917556.1"/>
    </source>
</evidence>
<dbReference type="Proteomes" id="UP000552644">
    <property type="component" value="Unassembled WGS sequence"/>
</dbReference>
<comment type="caution">
    <text evidence="1">The sequence shown here is derived from an EMBL/GenBank/DDBJ whole genome shotgun (WGS) entry which is preliminary data.</text>
</comment>
<protein>
    <submittedName>
        <fullName evidence="1">Uncharacterized protein</fullName>
    </submittedName>
</protein>
<proteinExistence type="predicted"/>
<dbReference type="RefSeq" id="WP_184717855.1">
    <property type="nucleotide sequence ID" value="NZ_JACHJP010000004.1"/>
</dbReference>
<keyword evidence="2" id="KW-1185">Reference proteome</keyword>
<reference evidence="1 2" key="1">
    <citation type="submission" date="2020-08" db="EMBL/GenBank/DDBJ databases">
        <title>Genomic Encyclopedia of Type Strains, Phase III (KMG-III): the genomes of soil and plant-associated and newly described type strains.</title>
        <authorList>
            <person name="Whitman W."/>
        </authorList>
    </citation>
    <scope>NUCLEOTIDE SEQUENCE [LARGE SCALE GENOMIC DNA]</scope>
    <source>
        <strain evidence="1 2">CECT 8840</strain>
    </source>
</reference>
<organism evidence="1 2">
    <name type="scientific">Streptosporangium saharense</name>
    <dbReference type="NCBI Taxonomy" id="1706840"/>
    <lineage>
        <taxon>Bacteria</taxon>
        <taxon>Bacillati</taxon>
        <taxon>Actinomycetota</taxon>
        <taxon>Actinomycetes</taxon>
        <taxon>Streptosporangiales</taxon>
        <taxon>Streptosporangiaceae</taxon>
        <taxon>Streptosporangium</taxon>
    </lineage>
</organism>
<name>A0A7W7QPT9_9ACTN</name>
<sequence>MSDSGLSFTEITVLMVLAVEGEEIANPDLEKRYGVALKKASRERLNDLKLIESSKQGRSFVHILTDRGWEELKLAVVSDISAPRGAGGAMSLALLSLVRGILTRTGRGFLELFLPEDAPEAPVEVEVEGDVTTRIRAAYAKLADKPGDWINLVRLRPLLGDATREEVDIALKGMIHIPEVSIVPESNRKTLTPEARAAAVIIGEQEKHLIAIEAL</sequence>
<accession>A0A7W7QPT9</accession>
<gene>
    <name evidence="1" type="ORF">FHS44_004664</name>
</gene>